<proteinExistence type="evidence at protein level"/>
<protein>
    <submittedName>
        <fullName>Malonate decarboxylase alpha subunit</fullName>
    </submittedName>
</protein>
<accession>Q9R4U9</accession>
<organism>
    <name type="scientific">Acinetobacter calcoaceticus</name>
    <dbReference type="NCBI Taxonomy" id="471"/>
    <lineage>
        <taxon>Bacteria</taxon>
        <taxon>Pseudomonadati</taxon>
        <taxon>Pseudomonadota</taxon>
        <taxon>Gammaproteobacteria</taxon>
        <taxon>Moraxellales</taxon>
        <taxon>Moraxellaceae</taxon>
        <taxon>Acinetobacter</taxon>
        <taxon>Acinetobacter calcoaceticus/baumannii complex</taxon>
    </lineage>
</organism>
<evidence type="ECO:0000256" key="1">
    <source>
        <dbReference type="SAM" id="MobiDB-lite"/>
    </source>
</evidence>
<reference key="1">
    <citation type="journal article" date="1994" name="J. Biol. Chem.">
        <title>Purification and properties of a novel type of malonate decarboxylase from Acinetobacter calcoaceticus.</title>
        <authorList>
            <person name="Kim Y.S."/>
            <person name="Byun H.S."/>
        </authorList>
    </citation>
    <scope>PROTEIN SEQUENCE</scope>
</reference>
<dbReference type="AlphaFoldDB" id="Q9R4U9"/>
<keyword id="KW-0903">Direct protein sequencing</keyword>
<sequence>MVKKRLWDKQRTRRQEKLNL</sequence>
<feature type="region of interest" description="Disordered" evidence="1">
    <location>
        <begin position="1"/>
        <end position="20"/>
    </location>
</feature>
<name>Q9R4U9_ACICA</name>